<proteinExistence type="predicted"/>
<evidence type="ECO:0000313" key="2">
    <source>
        <dbReference type="EMBL" id="KAF5331635.1"/>
    </source>
</evidence>
<dbReference type="Proteomes" id="UP000541558">
    <property type="component" value="Unassembled WGS sequence"/>
</dbReference>
<keyword evidence="3" id="KW-1185">Reference proteome</keyword>
<reference evidence="2 3" key="1">
    <citation type="journal article" date="2020" name="ISME J.">
        <title>Uncovering the hidden diversity of litter-decomposition mechanisms in mushroom-forming fungi.</title>
        <authorList>
            <person name="Floudas D."/>
            <person name="Bentzer J."/>
            <person name="Ahren D."/>
            <person name="Johansson T."/>
            <person name="Persson P."/>
            <person name="Tunlid A."/>
        </authorList>
    </citation>
    <scope>NUCLEOTIDE SEQUENCE [LARGE SCALE GENOMIC DNA]</scope>
    <source>
        <strain evidence="2 3">CBS 175.51</strain>
    </source>
</reference>
<name>A0A8H5BY68_9AGAR</name>
<dbReference type="OrthoDB" id="3229881at2759"/>
<feature type="chain" id="PRO_5034331474" evidence="1">
    <location>
        <begin position="25"/>
        <end position="207"/>
    </location>
</feature>
<accession>A0A8H5BY68</accession>
<keyword evidence="1" id="KW-0732">Signal</keyword>
<gene>
    <name evidence="2" type="ORF">D9611_007676</name>
</gene>
<protein>
    <submittedName>
        <fullName evidence="2">Uncharacterized protein</fullName>
    </submittedName>
</protein>
<comment type="caution">
    <text evidence="2">The sequence shown here is derived from an EMBL/GenBank/DDBJ whole genome shotgun (WGS) entry which is preliminary data.</text>
</comment>
<sequence>MLSRTPKEMLAVVVLLLSMSLAMAVPWAGGLRSSIASTSGGIMTYIEAMGPHSLGEGITRHLSGQAGEPGNVTIGVNVKNPSIFFVQKNQLYQYINDTTIYPVNVYNVTINKAPPLQLILGKQPDGLKGGSWRFAGSMLYYDFPGRDESFLKENNPEYLKYFRSQGLFYHCAFPNAKSGVFMFYYLQDSGVSCTPFTLHSFMHEKKK</sequence>
<dbReference type="AlphaFoldDB" id="A0A8H5BY68"/>
<feature type="signal peptide" evidence="1">
    <location>
        <begin position="1"/>
        <end position="24"/>
    </location>
</feature>
<organism evidence="2 3">
    <name type="scientific">Ephemerocybe angulata</name>
    <dbReference type="NCBI Taxonomy" id="980116"/>
    <lineage>
        <taxon>Eukaryota</taxon>
        <taxon>Fungi</taxon>
        <taxon>Dikarya</taxon>
        <taxon>Basidiomycota</taxon>
        <taxon>Agaricomycotina</taxon>
        <taxon>Agaricomycetes</taxon>
        <taxon>Agaricomycetidae</taxon>
        <taxon>Agaricales</taxon>
        <taxon>Agaricineae</taxon>
        <taxon>Psathyrellaceae</taxon>
        <taxon>Ephemerocybe</taxon>
    </lineage>
</organism>
<dbReference type="EMBL" id="JAACJK010000113">
    <property type="protein sequence ID" value="KAF5331635.1"/>
    <property type="molecule type" value="Genomic_DNA"/>
</dbReference>
<evidence type="ECO:0000256" key="1">
    <source>
        <dbReference type="SAM" id="SignalP"/>
    </source>
</evidence>
<evidence type="ECO:0000313" key="3">
    <source>
        <dbReference type="Proteomes" id="UP000541558"/>
    </source>
</evidence>